<dbReference type="GeneID" id="19953033"/>
<keyword evidence="1" id="KW-1133">Transmembrane helix</keyword>
<evidence type="ECO:0000313" key="3">
    <source>
        <dbReference type="Proteomes" id="UP000030762"/>
    </source>
</evidence>
<evidence type="ECO:0000313" key="2">
    <source>
        <dbReference type="EMBL" id="EQC30026.1"/>
    </source>
</evidence>
<dbReference type="AlphaFoldDB" id="T0Q609"/>
<dbReference type="Proteomes" id="UP000030762">
    <property type="component" value="Unassembled WGS sequence"/>
</dbReference>
<dbReference type="VEuPathDB" id="FungiDB:SDRG_12306"/>
<organism evidence="2 3">
    <name type="scientific">Saprolegnia diclina (strain VS20)</name>
    <dbReference type="NCBI Taxonomy" id="1156394"/>
    <lineage>
        <taxon>Eukaryota</taxon>
        <taxon>Sar</taxon>
        <taxon>Stramenopiles</taxon>
        <taxon>Oomycota</taxon>
        <taxon>Saprolegniomycetes</taxon>
        <taxon>Saprolegniales</taxon>
        <taxon>Saprolegniaceae</taxon>
        <taxon>Saprolegnia</taxon>
    </lineage>
</organism>
<name>T0Q609_SAPDV</name>
<keyword evidence="3" id="KW-1185">Reference proteome</keyword>
<protein>
    <submittedName>
        <fullName evidence="2">Uncharacterized protein</fullName>
    </submittedName>
</protein>
<dbReference type="OMA" id="ERMFENE"/>
<reference evidence="2 3" key="1">
    <citation type="submission" date="2012-04" db="EMBL/GenBank/DDBJ databases">
        <title>The Genome Sequence of Saprolegnia declina VS20.</title>
        <authorList>
            <consortium name="The Broad Institute Genome Sequencing Platform"/>
            <person name="Russ C."/>
            <person name="Nusbaum C."/>
            <person name="Tyler B."/>
            <person name="van West P."/>
            <person name="Dieguez-Uribeondo J."/>
            <person name="de Bruijn I."/>
            <person name="Tripathy S."/>
            <person name="Jiang R."/>
            <person name="Young S.K."/>
            <person name="Zeng Q."/>
            <person name="Gargeya S."/>
            <person name="Fitzgerald M."/>
            <person name="Haas B."/>
            <person name="Abouelleil A."/>
            <person name="Alvarado L."/>
            <person name="Arachchi H.M."/>
            <person name="Berlin A."/>
            <person name="Chapman S.B."/>
            <person name="Goldberg J."/>
            <person name="Griggs A."/>
            <person name="Gujja S."/>
            <person name="Hansen M."/>
            <person name="Howarth C."/>
            <person name="Imamovic A."/>
            <person name="Larimer J."/>
            <person name="McCowen C."/>
            <person name="Montmayeur A."/>
            <person name="Murphy C."/>
            <person name="Neiman D."/>
            <person name="Pearson M."/>
            <person name="Priest M."/>
            <person name="Roberts A."/>
            <person name="Saif S."/>
            <person name="Shea T."/>
            <person name="Sisk P."/>
            <person name="Sykes S."/>
            <person name="Wortman J."/>
            <person name="Nusbaum C."/>
            <person name="Birren B."/>
        </authorList>
    </citation>
    <scope>NUCLEOTIDE SEQUENCE [LARGE SCALE GENOMIC DNA]</scope>
    <source>
        <strain evidence="2 3">VS20</strain>
    </source>
</reference>
<feature type="transmembrane region" description="Helical" evidence="1">
    <location>
        <begin position="199"/>
        <end position="220"/>
    </location>
</feature>
<dbReference type="OrthoDB" id="72323at2759"/>
<keyword evidence="1" id="KW-0472">Membrane</keyword>
<sequence length="244" mass="27578">MMGVVKAVAWIAAIVGVVYMSLVESIAQSEAHIAFVKAALAKLRAEHVVVDLEPLDTTLVGELDAKHAEWRREWASIKQRDVNERQEVLAHWSSTKQTILDDVAAKTSEADAVRANERRAMHILREWSDVRKAIASTASQIASIQSKIEYQERQTAAKKRLAATHADAIEQLRWAQQARERMFENEKLAAEESITRRKFWLRALFLAAGLVTFGAVMIALDKDRKKGTNLRLYDYNHGTIDDDE</sequence>
<dbReference type="InParanoid" id="T0Q609"/>
<gene>
    <name evidence="2" type="ORF">SDRG_12306</name>
</gene>
<keyword evidence="1" id="KW-0812">Transmembrane</keyword>
<accession>T0Q609</accession>
<dbReference type="RefSeq" id="XP_008616593.1">
    <property type="nucleotide sequence ID" value="XM_008618371.1"/>
</dbReference>
<evidence type="ECO:0000256" key="1">
    <source>
        <dbReference type="SAM" id="Phobius"/>
    </source>
</evidence>
<proteinExistence type="predicted"/>
<dbReference type="EMBL" id="JH767179">
    <property type="protein sequence ID" value="EQC30026.1"/>
    <property type="molecule type" value="Genomic_DNA"/>
</dbReference>